<evidence type="ECO:0000313" key="2">
    <source>
        <dbReference type="EMBL" id="MDI9238273.1"/>
    </source>
</evidence>
<protein>
    <submittedName>
        <fullName evidence="2">Uncharacterized protein</fullName>
    </submittedName>
</protein>
<name>A0ABT6XDS3_9GAMM</name>
<keyword evidence="1" id="KW-0472">Membrane</keyword>
<evidence type="ECO:0000256" key="1">
    <source>
        <dbReference type="SAM" id="Phobius"/>
    </source>
</evidence>
<keyword evidence="1" id="KW-0812">Transmembrane</keyword>
<proteinExistence type="predicted"/>
<dbReference type="Proteomes" id="UP001321580">
    <property type="component" value="Unassembled WGS sequence"/>
</dbReference>
<gene>
    <name evidence="2" type="ORF">QLQ15_05025</name>
</gene>
<dbReference type="RefSeq" id="WP_283211748.1">
    <property type="nucleotide sequence ID" value="NZ_JASGBI010000001.1"/>
</dbReference>
<comment type="caution">
    <text evidence="2">The sequence shown here is derived from an EMBL/GenBank/DDBJ whole genome shotgun (WGS) entry which is preliminary data.</text>
</comment>
<organism evidence="2 3">
    <name type="scientific">Lysobacter stagni</name>
    <dbReference type="NCBI Taxonomy" id="3045172"/>
    <lineage>
        <taxon>Bacteria</taxon>
        <taxon>Pseudomonadati</taxon>
        <taxon>Pseudomonadota</taxon>
        <taxon>Gammaproteobacteria</taxon>
        <taxon>Lysobacterales</taxon>
        <taxon>Lysobacteraceae</taxon>
        <taxon>Lysobacter</taxon>
    </lineage>
</organism>
<reference evidence="2 3" key="1">
    <citation type="submission" date="2023-05" db="EMBL/GenBank/DDBJ databases">
        <title>Lysobacter sp. strain LF1 Genome sequencing and assembly.</title>
        <authorList>
            <person name="Jung Y."/>
        </authorList>
    </citation>
    <scope>NUCLEOTIDE SEQUENCE [LARGE SCALE GENOMIC DNA]</scope>
    <source>
        <strain evidence="2 3">LF1</strain>
    </source>
</reference>
<evidence type="ECO:0000313" key="3">
    <source>
        <dbReference type="Proteomes" id="UP001321580"/>
    </source>
</evidence>
<accession>A0ABT6XDS3</accession>
<keyword evidence="1" id="KW-1133">Transmembrane helix</keyword>
<feature type="transmembrane region" description="Helical" evidence="1">
    <location>
        <begin position="6"/>
        <end position="28"/>
    </location>
</feature>
<sequence length="122" mass="13304">MNKAIAYLVIAVVGVFLLRSTGLLDGMFSRGNLEERGKFWQDTVARETPVGTGKDRVDALVARHGMTLECFDSSLKPPVSDCLADDPASKGGTSGHPVAVQLRFTFRSGMLEKFETSTRVLR</sequence>
<dbReference type="EMBL" id="JASGBI010000001">
    <property type="protein sequence ID" value="MDI9238273.1"/>
    <property type="molecule type" value="Genomic_DNA"/>
</dbReference>
<keyword evidence="3" id="KW-1185">Reference proteome</keyword>